<protein>
    <submittedName>
        <fullName evidence="2">Ribosomal protein S18 acetylase RimI</fullName>
    </submittedName>
</protein>
<keyword evidence="2" id="KW-0687">Ribonucleoprotein</keyword>
<dbReference type="Gene3D" id="3.40.630.30">
    <property type="match status" value="1"/>
</dbReference>
<dbReference type="OrthoDB" id="3692150at2"/>
<evidence type="ECO:0000259" key="1">
    <source>
        <dbReference type="PROSITE" id="PS51186"/>
    </source>
</evidence>
<accession>A0A1I3YWK4</accession>
<evidence type="ECO:0000313" key="3">
    <source>
        <dbReference type="Proteomes" id="UP000199025"/>
    </source>
</evidence>
<dbReference type="InterPro" id="IPR016181">
    <property type="entry name" value="Acyl_CoA_acyltransferase"/>
</dbReference>
<evidence type="ECO:0000313" key="2">
    <source>
        <dbReference type="EMBL" id="SFK36205.1"/>
    </source>
</evidence>
<dbReference type="PROSITE" id="PS51186">
    <property type="entry name" value="GNAT"/>
    <property type="match status" value="1"/>
</dbReference>
<dbReference type="GO" id="GO:0016747">
    <property type="term" value="F:acyltransferase activity, transferring groups other than amino-acyl groups"/>
    <property type="evidence" value="ECO:0007669"/>
    <property type="project" value="InterPro"/>
</dbReference>
<dbReference type="STRING" id="115433.SAMN05421835_11929"/>
<dbReference type="AlphaFoldDB" id="A0A1I3YWK4"/>
<organism evidence="2 3">
    <name type="scientific">Amycolatopsis sacchari</name>
    <dbReference type="NCBI Taxonomy" id="115433"/>
    <lineage>
        <taxon>Bacteria</taxon>
        <taxon>Bacillati</taxon>
        <taxon>Actinomycetota</taxon>
        <taxon>Actinomycetes</taxon>
        <taxon>Pseudonocardiales</taxon>
        <taxon>Pseudonocardiaceae</taxon>
        <taxon>Amycolatopsis</taxon>
    </lineage>
</organism>
<dbReference type="RefSeq" id="WP_091512774.1">
    <property type="nucleotide sequence ID" value="NZ_FORP01000019.1"/>
</dbReference>
<feature type="domain" description="N-acetyltransferase" evidence="1">
    <location>
        <begin position="6"/>
        <end position="183"/>
    </location>
</feature>
<dbReference type="Pfam" id="PF00583">
    <property type="entry name" value="Acetyltransf_1"/>
    <property type="match status" value="1"/>
</dbReference>
<gene>
    <name evidence="2" type="ORF">SAMN05421835_11929</name>
</gene>
<keyword evidence="3" id="KW-1185">Reference proteome</keyword>
<proteinExistence type="predicted"/>
<keyword evidence="2" id="KW-0689">Ribosomal protein</keyword>
<dbReference type="GO" id="GO:0005840">
    <property type="term" value="C:ribosome"/>
    <property type="evidence" value="ECO:0007669"/>
    <property type="project" value="UniProtKB-KW"/>
</dbReference>
<dbReference type="InterPro" id="IPR000182">
    <property type="entry name" value="GNAT_dom"/>
</dbReference>
<dbReference type="SUPFAM" id="SSF55729">
    <property type="entry name" value="Acyl-CoA N-acyltransferases (Nat)"/>
    <property type="match status" value="1"/>
</dbReference>
<dbReference type="Proteomes" id="UP000199025">
    <property type="component" value="Unassembled WGS sequence"/>
</dbReference>
<dbReference type="EMBL" id="FORP01000019">
    <property type="protein sequence ID" value="SFK36205.1"/>
    <property type="molecule type" value="Genomic_DNA"/>
</dbReference>
<reference evidence="2 3" key="1">
    <citation type="submission" date="2016-10" db="EMBL/GenBank/DDBJ databases">
        <authorList>
            <person name="de Groot N.N."/>
        </authorList>
    </citation>
    <scope>NUCLEOTIDE SEQUENCE [LARGE SCALE GENOMIC DNA]</scope>
    <source>
        <strain evidence="2 3">DSM 44468</strain>
    </source>
</reference>
<sequence length="197" mass="21957">MTTVSTQFVPLTADDFRARLREALAIYVEAMRYPPGTAEQRAPMWLTHALRDGWRGFAALDADGRLLGIAYGYRGNPGQWWHEQVRRGLVRSGGEAAADHWLADYFELTEIHVHPRSQAHGIGENLLRRLLDGVPNRHVLLSTPEGPSRAWKLYRRVGFVDVLRDYHFAGDPRPFAILGRALPLEPPGGASVTPAGS</sequence>
<name>A0A1I3YWK4_9PSEU</name>